<reference evidence="6 7" key="1">
    <citation type="submission" date="2020-04" db="EMBL/GenBank/DDBJ databases">
        <authorList>
            <person name="De Canck E."/>
        </authorList>
    </citation>
    <scope>NUCLEOTIDE SEQUENCE [LARGE SCALE GENOMIC DNA]</scope>
    <source>
        <strain evidence="6 7">LMG 29542</strain>
    </source>
</reference>
<dbReference type="PANTHER" id="PTHR34218:SF3">
    <property type="entry name" value="ACYL-HOMOSERINE LACTONE ACYLASE PVDQ"/>
    <property type="match status" value="1"/>
</dbReference>
<name>A0A6J5F2I1_9BURK</name>
<dbReference type="PANTHER" id="PTHR34218">
    <property type="entry name" value="PEPTIDASE S45 PENICILLIN AMIDASE"/>
    <property type="match status" value="1"/>
</dbReference>
<feature type="signal peptide" evidence="5">
    <location>
        <begin position="1"/>
        <end position="24"/>
    </location>
</feature>
<evidence type="ECO:0000256" key="2">
    <source>
        <dbReference type="ARBA" id="ARBA00022729"/>
    </source>
</evidence>
<protein>
    <submittedName>
        <fullName evidence="6">Aculeacin-A acylase</fullName>
        <ecNumber evidence="6">3.5.1.-</ecNumber>
    </submittedName>
</protein>
<evidence type="ECO:0000313" key="7">
    <source>
        <dbReference type="Proteomes" id="UP000494363"/>
    </source>
</evidence>
<evidence type="ECO:0000256" key="5">
    <source>
        <dbReference type="SAM" id="SignalP"/>
    </source>
</evidence>
<dbReference type="InterPro" id="IPR023343">
    <property type="entry name" value="Penicillin_amidase_dom1"/>
</dbReference>
<dbReference type="EMBL" id="CADIKH010000054">
    <property type="protein sequence ID" value="CAB3771782.1"/>
    <property type="molecule type" value="Genomic_DNA"/>
</dbReference>
<feature type="chain" id="PRO_5027047280" evidence="5">
    <location>
        <begin position="25"/>
        <end position="835"/>
    </location>
</feature>
<dbReference type="AlphaFoldDB" id="A0A6J5F2I1"/>
<dbReference type="InterPro" id="IPR043147">
    <property type="entry name" value="Penicillin_amidase_A-knob"/>
</dbReference>
<dbReference type="Pfam" id="PF01804">
    <property type="entry name" value="Penicil_amidase"/>
    <property type="match status" value="1"/>
</dbReference>
<accession>A0A6J5F2I1</accession>
<dbReference type="InterPro" id="IPR043146">
    <property type="entry name" value="Penicillin_amidase_N_B-knob"/>
</dbReference>
<dbReference type="Gene3D" id="1.10.1400.10">
    <property type="match status" value="1"/>
</dbReference>
<keyword evidence="4" id="KW-0865">Zymogen</keyword>
<dbReference type="InterPro" id="IPR029055">
    <property type="entry name" value="Ntn_hydrolases_N"/>
</dbReference>
<dbReference type="Gene3D" id="3.60.20.10">
    <property type="entry name" value="Glutamine Phosphoribosylpyrophosphate, subunit 1, domain 1"/>
    <property type="match status" value="1"/>
</dbReference>
<keyword evidence="3 6" id="KW-0378">Hydrolase</keyword>
<evidence type="ECO:0000256" key="3">
    <source>
        <dbReference type="ARBA" id="ARBA00022801"/>
    </source>
</evidence>
<dbReference type="SUPFAM" id="SSF56235">
    <property type="entry name" value="N-terminal nucleophile aminohydrolases (Ntn hydrolases)"/>
    <property type="match status" value="1"/>
</dbReference>
<evidence type="ECO:0000256" key="4">
    <source>
        <dbReference type="ARBA" id="ARBA00023145"/>
    </source>
</evidence>
<evidence type="ECO:0000313" key="6">
    <source>
        <dbReference type="EMBL" id="CAB3771782.1"/>
    </source>
</evidence>
<dbReference type="EC" id="3.5.1.-" evidence="6"/>
<dbReference type="GO" id="GO:0016811">
    <property type="term" value="F:hydrolase activity, acting on carbon-nitrogen (but not peptide) bonds, in linear amides"/>
    <property type="evidence" value="ECO:0007669"/>
    <property type="project" value="InterPro"/>
</dbReference>
<keyword evidence="7" id="KW-1185">Reference proteome</keyword>
<gene>
    <name evidence="6" type="primary">aac</name>
    <name evidence="6" type="ORF">LMG29542_06709</name>
</gene>
<dbReference type="Gene3D" id="1.10.439.10">
    <property type="entry name" value="Penicillin Amidohydrolase, domain 1"/>
    <property type="match status" value="1"/>
</dbReference>
<dbReference type="Gene3D" id="2.30.120.10">
    <property type="match status" value="1"/>
</dbReference>
<keyword evidence="2 5" id="KW-0732">Signal</keyword>
<organism evidence="6 7">
    <name type="scientific">Paraburkholderia humisilvae</name>
    <dbReference type="NCBI Taxonomy" id="627669"/>
    <lineage>
        <taxon>Bacteria</taxon>
        <taxon>Pseudomonadati</taxon>
        <taxon>Pseudomonadota</taxon>
        <taxon>Betaproteobacteria</taxon>
        <taxon>Burkholderiales</taxon>
        <taxon>Burkholderiaceae</taxon>
        <taxon>Paraburkholderia</taxon>
    </lineage>
</organism>
<proteinExistence type="inferred from homology"/>
<evidence type="ECO:0000256" key="1">
    <source>
        <dbReference type="ARBA" id="ARBA00006586"/>
    </source>
</evidence>
<dbReference type="Proteomes" id="UP000494363">
    <property type="component" value="Unassembled WGS sequence"/>
</dbReference>
<comment type="similarity">
    <text evidence="1">Belongs to the peptidase S45 family.</text>
</comment>
<dbReference type="GO" id="GO:0017000">
    <property type="term" value="P:antibiotic biosynthetic process"/>
    <property type="evidence" value="ECO:0007669"/>
    <property type="project" value="InterPro"/>
</dbReference>
<sequence length="835" mass="89761">MAYSFRVVSAVSLFIIVAVPTALNACSGSSIDVASTAQVTAYRADIRRTQDGIPHIKAGDWGSLGYGYGYAQAQDDLCTLADGFTTWRGERSAYFGADARPMSAATFGRPRNLDLDFFIHFTVDDAAVARFRATQSAQLRNLVTGFADGYNRYIDDLNRGRFPGAHTECAGKPWVKPVSADDLYRRLISANLAGGAMHFIEGMVHARPPVAAPTVTTGMLPPRLWSDANVHGTAAGNLVAVRSGDESQGDVARLAVGGHAGIGSNAFAFGGASTHDGHSLLFGNPHWFWRGPDRLYQAQLTIPGQIDVAGASFLASPVIMLGFNRDIAWTHTTSSARRFGLFELKLVPEAPTRYVYDGREETLDAVPVTVQVRDPATGELEPVTRVLYRSRFGPIVDLSSMSPALGWSAMHAFALRDVNADNTRAFENFLAWGQARSLDDFIAIQKRLVAMPWVNTFAIGRNDPRVWFADIGAMPDVPDTLAAACTTPMGHALDVRMPGVPVLDGSRSACMWPGNGSLGDTLPVAAMPSLLRHDYVGNFNGSYWLTNPQAPLTGFAQITGQTSEPQSLRTRLGHALAAQLMAQPGGITRDALERTVLSSTSMSEQLFRQPLLDGLCAPGTSAQATQSVDLGEACNVLRTWDGVANIGSRGANLWGQFWRHAQDIPAAQLYTVPFDPARPLTTPAGLNTANPAISEALGAAVVDMRNNGFALDSTRGELLYTQRGSVRIPLYGGCDPEGYFTVACAQHPLTRQGYPLEADAHANSYVQVVSFGTDGPEADTLLSYSESDDPASPHFSDATLSYSKKAWARFPFTEQAIHEAPGVKQTTLSGPRTGR</sequence>
<dbReference type="RefSeq" id="WP_175232107.1">
    <property type="nucleotide sequence ID" value="NZ_CADIKH010000054.1"/>
</dbReference>
<dbReference type="InterPro" id="IPR002692">
    <property type="entry name" value="S45"/>
</dbReference>